<name>A0A0E9VHY8_ANGAN</name>
<dbReference type="AlphaFoldDB" id="A0A0E9VHY8"/>
<reference evidence="1" key="2">
    <citation type="journal article" date="2015" name="Fish Shellfish Immunol.">
        <title>Early steps in the European eel (Anguilla anguilla)-Vibrio vulnificus interaction in the gills: Role of the RtxA13 toxin.</title>
        <authorList>
            <person name="Callol A."/>
            <person name="Pajuelo D."/>
            <person name="Ebbesson L."/>
            <person name="Teles M."/>
            <person name="MacKenzie S."/>
            <person name="Amaro C."/>
        </authorList>
    </citation>
    <scope>NUCLEOTIDE SEQUENCE</scope>
</reference>
<reference evidence="1" key="1">
    <citation type="submission" date="2014-11" db="EMBL/GenBank/DDBJ databases">
        <authorList>
            <person name="Amaro Gonzalez C."/>
        </authorList>
    </citation>
    <scope>NUCLEOTIDE SEQUENCE</scope>
</reference>
<proteinExistence type="predicted"/>
<sequence>MKKAIHRGEKPVLKVF</sequence>
<accession>A0A0E9VHY8</accession>
<evidence type="ECO:0000313" key="1">
    <source>
        <dbReference type="EMBL" id="JAH76818.1"/>
    </source>
</evidence>
<dbReference type="EMBL" id="GBXM01031759">
    <property type="protein sequence ID" value="JAH76818.1"/>
    <property type="molecule type" value="Transcribed_RNA"/>
</dbReference>
<protein>
    <submittedName>
        <fullName evidence="1">Uncharacterized protein</fullName>
    </submittedName>
</protein>
<organism evidence="1">
    <name type="scientific">Anguilla anguilla</name>
    <name type="common">European freshwater eel</name>
    <name type="synonym">Muraena anguilla</name>
    <dbReference type="NCBI Taxonomy" id="7936"/>
    <lineage>
        <taxon>Eukaryota</taxon>
        <taxon>Metazoa</taxon>
        <taxon>Chordata</taxon>
        <taxon>Craniata</taxon>
        <taxon>Vertebrata</taxon>
        <taxon>Euteleostomi</taxon>
        <taxon>Actinopterygii</taxon>
        <taxon>Neopterygii</taxon>
        <taxon>Teleostei</taxon>
        <taxon>Anguilliformes</taxon>
        <taxon>Anguillidae</taxon>
        <taxon>Anguilla</taxon>
    </lineage>
</organism>